<dbReference type="GO" id="GO:0007018">
    <property type="term" value="P:microtubule-based movement"/>
    <property type="evidence" value="ECO:0007669"/>
    <property type="project" value="TreeGrafter"/>
</dbReference>
<organism evidence="6">
    <name type="scientific">marine sediment metagenome</name>
    <dbReference type="NCBI Taxonomy" id="412755"/>
    <lineage>
        <taxon>unclassified sequences</taxon>
        <taxon>metagenomes</taxon>
        <taxon>ecological metagenomes</taxon>
    </lineage>
</organism>
<feature type="region of interest" description="Disordered" evidence="5">
    <location>
        <begin position="49"/>
        <end position="69"/>
    </location>
</feature>
<gene>
    <name evidence="6" type="ORF">LCGC14_2581720</name>
</gene>
<feature type="compositionally biased region" description="Basic and acidic residues" evidence="5">
    <location>
        <begin position="49"/>
        <end position="61"/>
    </location>
</feature>
<evidence type="ECO:0000256" key="3">
    <source>
        <dbReference type="ARBA" id="ARBA00022737"/>
    </source>
</evidence>
<keyword evidence="4" id="KW-0802">TPR repeat</keyword>
<proteinExistence type="predicted"/>
<dbReference type="GO" id="GO:0005871">
    <property type="term" value="C:kinesin complex"/>
    <property type="evidence" value="ECO:0007669"/>
    <property type="project" value="InterPro"/>
</dbReference>
<dbReference type="PANTHER" id="PTHR45783:SF3">
    <property type="entry name" value="KINESIN LIGHT CHAIN"/>
    <property type="match status" value="1"/>
</dbReference>
<evidence type="ECO:0000313" key="6">
    <source>
        <dbReference type="EMBL" id="KKL07868.1"/>
    </source>
</evidence>
<sequence length="69" mass="7626">SVYRDQGKYALAKPLFNRSLAILEKALGPDHPDVATILGNLAALHREAKRESEAENLEKRAASIRAITR</sequence>
<keyword evidence="2" id="KW-0963">Cytoplasm</keyword>
<keyword evidence="3" id="KW-0677">Repeat</keyword>
<dbReference type="AlphaFoldDB" id="A0A0F9D701"/>
<evidence type="ECO:0000256" key="1">
    <source>
        <dbReference type="ARBA" id="ARBA00004496"/>
    </source>
</evidence>
<dbReference type="InterPro" id="IPR002151">
    <property type="entry name" value="Kinesin_light"/>
</dbReference>
<evidence type="ECO:0000256" key="2">
    <source>
        <dbReference type="ARBA" id="ARBA00022490"/>
    </source>
</evidence>
<comment type="caution">
    <text evidence="6">The sequence shown here is derived from an EMBL/GenBank/DDBJ whole genome shotgun (WGS) entry which is preliminary data.</text>
</comment>
<dbReference type="PANTHER" id="PTHR45783">
    <property type="entry name" value="KINESIN LIGHT CHAIN"/>
    <property type="match status" value="1"/>
</dbReference>
<evidence type="ECO:0000256" key="4">
    <source>
        <dbReference type="ARBA" id="ARBA00022803"/>
    </source>
</evidence>
<comment type="subcellular location">
    <subcellularLocation>
        <location evidence="1">Cytoplasm</location>
    </subcellularLocation>
</comment>
<dbReference type="GO" id="GO:0005737">
    <property type="term" value="C:cytoplasm"/>
    <property type="evidence" value="ECO:0007669"/>
    <property type="project" value="UniProtKB-SubCell"/>
</dbReference>
<dbReference type="SUPFAM" id="SSF48452">
    <property type="entry name" value="TPR-like"/>
    <property type="match status" value="1"/>
</dbReference>
<dbReference type="GO" id="GO:0019894">
    <property type="term" value="F:kinesin binding"/>
    <property type="evidence" value="ECO:0007669"/>
    <property type="project" value="TreeGrafter"/>
</dbReference>
<dbReference type="Gene3D" id="1.25.40.10">
    <property type="entry name" value="Tetratricopeptide repeat domain"/>
    <property type="match status" value="1"/>
</dbReference>
<reference evidence="6" key="1">
    <citation type="journal article" date="2015" name="Nature">
        <title>Complex archaea that bridge the gap between prokaryotes and eukaryotes.</title>
        <authorList>
            <person name="Spang A."/>
            <person name="Saw J.H."/>
            <person name="Jorgensen S.L."/>
            <person name="Zaremba-Niedzwiedzka K."/>
            <person name="Martijn J."/>
            <person name="Lind A.E."/>
            <person name="van Eijk R."/>
            <person name="Schleper C."/>
            <person name="Guy L."/>
            <person name="Ettema T.J."/>
        </authorList>
    </citation>
    <scope>NUCLEOTIDE SEQUENCE</scope>
</reference>
<feature type="non-terminal residue" evidence="6">
    <location>
        <position position="1"/>
    </location>
</feature>
<protein>
    <recommendedName>
        <fullName evidence="7">Kinesin light chain</fullName>
    </recommendedName>
</protein>
<dbReference type="InterPro" id="IPR011990">
    <property type="entry name" value="TPR-like_helical_dom_sf"/>
</dbReference>
<evidence type="ECO:0008006" key="7">
    <source>
        <dbReference type="Google" id="ProtNLM"/>
    </source>
</evidence>
<dbReference type="Pfam" id="PF13424">
    <property type="entry name" value="TPR_12"/>
    <property type="match status" value="1"/>
</dbReference>
<evidence type="ECO:0000256" key="5">
    <source>
        <dbReference type="SAM" id="MobiDB-lite"/>
    </source>
</evidence>
<dbReference type="EMBL" id="LAZR01043116">
    <property type="protein sequence ID" value="KKL07868.1"/>
    <property type="molecule type" value="Genomic_DNA"/>
</dbReference>
<accession>A0A0F9D701</accession>
<name>A0A0F9D701_9ZZZZ</name>